<reference evidence="1 2" key="1">
    <citation type="journal article" date="2012" name="Nat. Genet.">
        <title>The yak genome and adaptation to life at high altitude.</title>
        <authorList>
            <person name="Qiu Q."/>
            <person name="Zhang G."/>
            <person name="Ma T."/>
            <person name="Qian W."/>
            <person name="Wang J."/>
            <person name="Ye Z."/>
            <person name="Cao C."/>
            <person name="Hu Q."/>
            <person name="Kim J."/>
            <person name="Larkin D.M."/>
            <person name="Auvil L."/>
            <person name="Capitanu B."/>
            <person name="Ma J."/>
            <person name="Lewin H.A."/>
            <person name="Qian X."/>
            <person name="Lang Y."/>
            <person name="Zhou R."/>
            <person name="Wang L."/>
            <person name="Wang K."/>
            <person name="Xia J."/>
            <person name="Liao S."/>
            <person name="Pan S."/>
            <person name="Lu X."/>
            <person name="Hou H."/>
            <person name="Wang Y."/>
            <person name="Zang X."/>
            <person name="Yin Y."/>
            <person name="Ma H."/>
            <person name="Zhang J."/>
            <person name="Wang Z."/>
            <person name="Zhang Y."/>
            <person name="Zhang D."/>
            <person name="Yonezawa T."/>
            <person name="Hasegawa M."/>
            <person name="Zhong Y."/>
            <person name="Liu W."/>
            <person name="Zhang Y."/>
            <person name="Huang Z."/>
            <person name="Zhang S."/>
            <person name="Long R."/>
            <person name="Yang H."/>
            <person name="Wang J."/>
            <person name="Lenstra J.A."/>
            <person name="Cooper D.N."/>
            <person name="Wu Y."/>
            <person name="Wang J."/>
            <person name="Shi P."/>
            <person name="Wang J."/>
            <person name="Liu J."/>
        </authorList>
    </citation>
    <scope>NUCLEOTIDE SEQUENCE [LARGE SCALE GENOMIC DNA]</scope>
    <source>
        <strain evidence="2">yakQH1</strain>
    </source>
</reference>
<protein>
    <submittedName>
        <fullName evidence="1">Uncharacterized protein</fullName>
    </submittedName>
</protein>
<evidence type="ECO:0000313" key="2">
    <source>
        <dbReference type="Proteomes" id="UP000011080"/>
    </source>
</evidence>
<evidence type="ECO:0000313" key="1">
    <source>
        <dbReference type="EMBL" id="ELR45604.1"/>
    </source>
</evidence>
<name>L8HQL8_9CETA</name>
<accession>L8HQL8</accession>
<feature type="non-terminal residue" evidence="1">
    <location>
        <position position="1"/>
    </location>
</feature>
<gene>
    <name evidence="1" type="ORF">M91_16555</name>
</gene>
<dbReference type="EMBL" id="JH884033">
    <property type="protein sequence ID" value="ELR45604.1"/>
    <property type="molecule type" value="Genomic_DNA"/>
</dbReference>
<sequence>WLAALCSPQGHKSSTLCSNLPYRERKSLEDHGILTTSTEKPADGLIWATSDYRWAYGNGWHKSS</sequence>
<feature type="non-terminal residue" evidence="1">
    <location>
        <position position="64"/>
    </location>
</feature>
<dbReference type="Proteomes" id="UP000011080">
    <property type="component" value="Unassembled WGS sequence"/>
</dbReference>
<organism evidence="1 2">
    <name type="scientific">Bos mutus</name>
    <name type="common">wild yak</name>
    <dbReference type="NCBI Taxonomy" id="72004"/>
    <lineage>
        <taxon>Eukaryota</taxon>
        <taxon>Metazoa</taxon>
        <taxon>Chordata</taxon>
        <taxon>Craniata</taxon>
        <taxon>Vertebrata</taxon>
        <taxon>Euteleostomi</taxon>
        <taxon>Mammalia</taxon>
        <taxon>Eutheria</taxon>
        <taxon>Laurasiatheria</taxon>
        <taxon>Artiodactyla</taxon>
        <taxon>Ruminantia</taxon>
        <taxon>Pecora</taxon>
        <taxon>Bovidae</taxon>
        <taxon>Bovinae</taxon>
        <taxon>Bos</taxon>
    </lineage>
</organism>
<proteinExistence type="predicted"/>
<dbReference type="AlphaFoldDB" id="L8HQL8"/>